<sequence>MVTADLEKVPSEVVAMFDEVAHGYDRTRSRLWLGRMNTWGVHMAAAARARPGDRILDVAAGTGTSGLALSARGARVTACDVSPGMLSVGRRRHPAMDFVVGDGRRLPFADGAFDAVTISFGLRNIADPGTALAEMRRVTRPGGRLVVCEFSMPSDPVCRALFGLWLRHAVPWIGRRVSTNPAAYSYLAESIRAWSTPAGLARRIGAAGWQKVAYRALDGGVVHLHTGVVPGAGSGSRSESA</sequence>
<evidence type="ECO:0000313" key="7">
    <source>
        <dbReference type="Proteomes" id="UP001156398"/>
    </source>
</evidence>
<organism evidence="6">
    <name type="scientific">Streptantibioticus silvisoli</name>
    <dbReference type="NCBI Taxonomy" id="2705255"/>
    <lineage>
        <taxon>Bacteria</taxon>
        <taxon>Bacillati</taxon>
        <taxon>Actinomycetota</taxon>
        <taxon>Actinomycetes</taxon>
        <taxon>Kitasatosporales</taxon>
        <taxon>Streptomycetaceae</taxon>
        <taxon>Streptantibioticus</taxon>
    </lineage>
</organism>
<evidence type="ECO:0000313" key="5">
    <source>
        <dbReference type="EMBL" id="MDI5961816.1"/>
    </source>
</evidence>
<dbReference type="GO" id="GO:0009234">
    <property type="term" value="P:menaquinone biosynthetic process"/>
    <property type="evidence" value="ECO:0007669"/>
    <property type="project" value="UniProtKB-UniRule"/>
</dbReference>
<evidence type="ECO:0000256" key="4">
    <source>
        <dbReference type="HAMAP-Rule" id="MF_01813"/>
    </source>
</evidence>
<dbReference type="EMBL" id="JABXJJ020000045">
    <property type="protein sequence ID" value="MDI5973370.1"/>
    <property type="molecule type" value="Genomic_DNA"/>
</dbReference>
<comment type="similarity">
    <text evidence="4">Belongs to the class I-like SAM-binding methyltransferase superfamily. MenG/UbiE family.</text>
</comment>
<dbReference type="AlphaFoldDB" id="A0AA90HCT5"/>
<dbReference type="Pfam" id="PF01209">
    <property type="entry name" value="Ubie_methyltran"/>
    <property type="match status" value="1"/>
</dbReference>
<comment type="function">
    <text evidence="4">Methyltransferase required for the conversion of demethylmenaquinol (DMKH2) to menaquinol (MKH2).</text>
</comment>
<dbReference type="InterPro" id="IPR004033">
    <property type="entry name" value="UbiE/COQ5_MeTrFase"/>
</dbReference>
<evidence type="ECO:0000256" key="2">
    <source>
        <dbReference type="ARBA" id="ARBA00022679"/>
    </source>
</evidence>
<dbReference type="SUPFAM" id="SSF53335">
    <property type="entry name" value="S-adenosyl-L-methionine-dependent methyltransferases"/>
    <property type="match status" value="1"/>
</dbReference>
<dbReference type="Proteomes" id="UP001156398">
    <property type="component" value="Unassembled WGS sequence"/>
</dbReference>
<keyword evidence="7" id="KW-1185">Reference proteome</keyword>
<dbReference type="PANTHER" id="PTHR43591">
    <property type="entry name" value="METHYLTRANSFERASE"/>
    <property type="match status" value="1"/>
</dbReference>
<comment type="pathway">
    <text evidence="4">Quinol/quinone metabolism; menaquinone biosynthesis; menaquinol from 1,4-dihydroxy-2-naphthoate: step 2/2.</text>
</comment>
<comment type="caution">
    <text evidence="6">The sequence shown here is derived from an EMBL/GenBank/DDBJ whole genome shotgun (WGS) entry which is preliminary data.</text>
</comment>
<accession>A0AA90HCT5</accession>
<keyword evidence="2 4" id="KW-0808">Transferase</keyword>
<keyword evidence="6" id="KW-0830">Ubiquinone</keyword>
<dbReference type="PANTHER" id="PTHR43591:SF24">
    <property type="entry name" value="2-METHOXY-6-POLYPRENYL-1,4-BENZOQUINOL METHYLASE, MITOCHONDRIAL"/>
    <property type="match status" value="1"/>
</dbReference>
<evidence type="ECO:0000256" key="3">
    <source>
        <dbReference type="ARBA" id="ARBA00022691"/>
    </source>
</evidence>
<feature type="binding site" evidence="4">
    <location>
        <position position="62"/>
    </location>
    <ligand>
        <name>S-adenosyl-L-methionine</name>
        <dbReference type="ChEBI" id="CHEBI:59789"/>
    </ligand>
</feature>
<dbReference type="HAMAP" id="MF_01813">
    <property type="entry name" value="MenG_UbiE_methyltr"/>
    <property type="match status" value="1"/>
</dbReference>
<evidence type="ECO:0000313" key="6">
    <source>
        <dbReference type="EMBL" id="MDI5973370.1"/>
    </source>
</evidence>
<dbReference type="InterPro" id="IPR029063">
    <property type="entry name" value="SAM-dependent_MTases_sf"/>
</dbReference>
<dbReference type="PROSITE" id="PS51608">
    <property type="entry name" value="SAM_MT_UBIE"/>
    <property type="match status" value="1"/>
</dbReference>
<dbReference type="CDD" id="cd02440">
    <property type="entry name" value="AdoMet_MTases"/>
    <property type="match status" value="1"/>
</dbReference>
<dbReference type="PROSITE" id="PS01184">
    <property type="entry name" value="UBIE_2"/>
    <property type="match status" value="1"/>
</dbReference>
<keyword evidence="1 4" id="KW-0489">Methyltransferase</keyword>
<proteinExistence type="inferred from homology"/>
<feature type="binding site" evidence="4">
    <location>
        <position position="80"/>
    </location>
    <ligand>
        <name>S-adenosyl-L-methionine</name>
        <dbReference type="ChEBI" id="CHEBI:59789"/>
    </ligand>
</feature>
<comment type="catalytic activity">
    <reaction evidence="4">
        <text>a 2-demethylmenaquinol + S-adenosyl-L-methionine = a menaquinol + S-adenosyl-L-homocysteine + H(+)</text>
        <dbReference type="Rhea" id="RHEA:42640"/>
        <dbReference type="Rhea" id="RHEA-COMP:9539"/>
        <dbReference type="Rhea" id="RHEA-COMP:9563"/>
        <dbReference type="ChEBI" id="CHEBI:15378"/>
        <dbReference type="ChEBI" id="CHEBI:18151"/>
        <dbReference type="ChEBI" id="CHEBI:55437"/>
        <dbReference type="ChEBI" id="CHEBI:57856"/>
        <dbReference type="ChEBI" id="CHEBI:59789"/>
        <dbReference type="EC" id="2.1.1.163"/>
    </reaction>
</comment>
<keyword evidence="4" id="KW-0474">Menaquinone biosynthesis</keyword>
<dbReference type="EMBL" id="JAAGKO020000003">
    <property type="protein sequence ID" value="MDI5961816.1"/>
    <property type="molecule type" value="Genomic_DNA"/>
</dbReference>
<feature type="binding site" evidence="4">
    <location>
        <begin position="102"/>
        <end position="103"/>
    </location>
    <ligand>
        <name>S-adenosyl-L-methionine</name>
        <dbReference type="ChEBI" id="CHEBI:59789"/>
    </ligand>
</feature>
<evidence type="ECO:0000256" key="1">
    <source>
        <dbReference type="ARBA" id="ARBA00022603"/>
    </source>
</evidence>
<dbReference type="GO" id="GO:0043770">
    <property type="term" value="F:demethylmenaquinone methyltransferase activity"/>
    <property type="evidence" value="ECO:0007669"/>
    <property type="project" value="UniProtKB-UniRule"/>
</dbReference>
<dbReference type="GO" id="GO:0032259">
    <property type="term" value="P:methylation"/>
    <property type="evidence" value="ECO:0007669"/>
    <property type="project" value="UniProtKB-KW"/>
</dbReference>
<keyword evidence="3 4" id="KW-0949">S-adenosyl-L-methionine</keyword>
<gene>
    <name evidence="4" type="primary">menG</name>
    <name evidence="5" type="ORF">POF43_003600</name>
    <name evidence="6" type="ORF">POF50_029180</name>
</gene>
<dbReference type="InterPro" id="IPR023576">
    <property type="entry name" value="UbiE/COQ5_MeTrFase_CS"/>
</dbReference>
<dbReference type="NCBIfam" id="TIGR01934">
    <property type="entry name" value="MenG_MenH_UbiE"/>
    <property type="match status" value="1"/>
</dbReference>
<dbReference type="Gene3D" id="3.40.50.150">
    <property type="entry name" value="Vaccinia Virus protein VP39"/>
    <property type="match status" value="1"/>
</dbReference>
<protein>
    <recommendedName>
        <fullName evidence="4">Demethylmenaquinone methyltransferase</fullName>
        <ecNumber evidence="4">2.1.1.163</ecNumber>
    </recommendedName>
</protein>
<reference evidence="6 7" key="1">
    <citation type="submission" date="2023-05" db="EMBL/GenBank/DDBJ databases">
        <title>Streptantibioticus silvisoli sp. nov., acidotolerant actinomycetes 1 from pine litter.</title>
        <authorList>
            <person name="Swiecimska M."/>
            <person name="Golinska P."/>
            <person name="Sangal V."/>
            <person name="Wachnowicz B."/>
            <person name="Goodfellow M."/>
        </authorList>
    </citation>
    <scope>NUCLEOTIDE SEQUENCE</scope>
    <source>
        <strain evidence="6">SL13</strain>
        <strain evidence="5 7">SL54</strain>
    </source>
</reference>
<feature type="binding site" evidence="4">
    <location>
        <position position="119"/>
    </location>
    <ligand>
        <name>S-adenosyl-L-methionine</name>
        <dbReference type="ChEBI" id="CHEBI:59789"/>
    </ligand>
</feature>
<name>A0AA90HCT5_9ACTN</name>
<dbReference type="RefSeq" id="WP_271317237.1">
    <property type="nucleotide sequence ID" value="NZ_JAAGKO020000003.1"/>
</dbReference>
<dbReference type="EC" id="2.1.1.163" evidence="4"/>